<gene>
    <name evidence="1" type="ORF">LEN_0516</name>
</gene>
<dbReference type="KEGG" id="lem:LEN_0516"/>
<evidence type="ECO:0000313" key="2">
    <source>
        <dbReference type="Proteomes" id="UP000218824"/>
    </source>
</evidence>
<proteinExistence type="predicted"/>
<dbReference type="EMBL" id="AP014940">
    <property type="protein sequence ID" value="BAV96003.1"/>
    <property type="molecule type" value="Genomic_DNA"/>
</dbReference>
<evidence type="ECO:0000313" key="1">
    <source>
        <dbReference type="EMBL" id="BAV96003.1"/>
    </source>
</evidence>
<protein>
    <recommendedName>
        <fullName evidence="3">Lipoprotein</fullName>
    </recommendedName>
</protein>
<dbReference type="AlphaFoldDB" id="A0AAU9AGH3"/>
<sequence>MAARSDSERAWQTAMKPSVRSQSATLSFAATAALTLLSGCASNVRSTANDPLTIERVLTEPLSGVAGMGRVSAELSKIYGINPSGAKYINRDAKTLADGQVLSLFWLEPPPADFISLGLAAEPCFSTQRALNLTQATPYEGSGKVSAPIYNAFKNGMLVGITSTPDGKCLQTIHIERDK</sequence>
<evidence type="ECO:0008006" key="3">
    <source>
        <dbReference type="Google" id="ProtNLM"/>
    </source>
</evidence>
<dbReference type="GeneID" id="83066678"/>
<accession>A0AAU9AGH3</accession>
<dbReference type="RefSeq" id="WP_145959935.1">
    <property type="nucleotide sequence ID" value="NZ_AP014940.1"/>
</dbReference>
<reference evidence="1 2" key="1">
    <citation type="journal article" date="2017" name="DNA Res.">
        <title>Complete genome sequence and expression profile of the commercial lytic enzyme producer Lysobacter enzymogenes M497-1.</title>
        <authorList>
            <person name="Takami H."/>
            <person name="Toyoda A."/>
            <person name="Uchiyama I."/>
            <person name="Itoh T."/>
            <person name="Takaki Y."/>
            <person name="Arai W."/>
            <person name="Nishi S."/>
            <person name="Kawai M."/>
            <person name="Shinya K."/>
            <person name="Ikeda H."/>
        </authorList>
    </citation>
    <scope>NUCLEOTIDE SEQUENCE [LARGE SCALE GENOMIC DNA]</scope>
    <source>
        <strain evidence="1 2">M497-1</strain>
    </source>
</reference>
<name>A0AAU9AGH3_LYSEN</name>
<dbReference type="Proteomes" id="UP000218824">
    <property type="component" value="Chromosome"/>
</dbReference>
<organism evidence="1 2">
    <name type="scientific">Lysobacter enzymogenes</name>
    <dbReference type="NCBI Taxonomy" id="69"/>
    <lineage>
        <taxon>Bacteria</taxon>
        <taxon>Pseudomonadati</taxon>
        <taxon>Pseudomonadota</taxon>
        <taxon>Gammaproteobacteria</taxon>
        <taxon>Lysobacterales</taxon>
        <taxon>Lysobacteraceae</taxon>
        <taxon>Lysobacter</taxon>
    </lineage>
</organism>